<feature type="transmembrane region" description="Helical" evidence="1">
    <location>
        <begin position="50"/>
        <end position="73"/>
    </location>
</feature>
<reference evidence="2" key="1">
    <citation type="journal article" date="2015" name="ISME J.">
        <title>Draft Genome Sequence of Streptomyces incarnatus NRRL8089, which Produces the Nucleoside Antibiotic Sinefungin.</title>
        <authorList>
            <person name="Oshima K."/>
            <person name="Hattori M."/>
            <person name="Shimizu H."/>
            <person name="Fukuda K."/>
            <person name="Nemoto M."/>
            <person name="Inagaki K."/>
            <person name="Tamura T."/>
        </authorList>
    </citation>
    <scope>NUCLEOTIDE SEQUENCE</scope>
    <source>
        <strain evidence="2">FACHB-1375</strain>
    </source>
</reference>
<reference evidence="2" key="2">
    <citation type="submission" date="2020-08" db="EMBL/GenBank/DDBJ databases">
        <authorList>
            <person name="Chen M."/>
            <person name="Teng W."/>
            <person name="Zhao L."/>
            <person name="Hu C."/>
            <person name="Zhou Y."/>
            <person name="Han B."/>
            <person name="Song L."/>
            <person name="Shu W."/>
        </authorList>
    </citation>
    <scope>NUCLEOTIDE SEQUENCE</scope>
    <source>
        <strain evidence="2">FACHB-1375</strain>
    </source>
</reference>
<evidence type="ECO:0000313" key="2">
    <source>
        <dbReference type="EMBL" id="MBD2183014.1"/>
    </source>
</evidence>
<feature type="transmembrane region" description="Helical" evidence="1">
    <location>
        <begin position="94"/>
        <end position="114"/>
    </location>
</feature>
<evidence type="ECO:0000256" key="1">
    <source>
        <dbReference type="SAM" id="Phobius"/>
    </source>
</evidence>
<dbReference type="EMBL" id="JACJPW010000046">
    <property type="protein sequence ID" value="MBD2183014.1"/>
    <property type="molecule type" value="Genomic_DNA"/>
</dbReference>
<keyword evidence="1" id="KW-1133">Transmembrane helix</keyword>
<evidence type="ECO:0000313" key="3">
    <source>
        <dbReference type="Proteomes" id="UP000641646"/>
    </source>
</evidence>
<protein>
    <submittedName>
        <fullName evidence="2">Uncharacterized protein</fullName>
    </submittedName>
</protein>
<keyword evidence="1" id="KW-0472">Membrane</keyword>
<dbReference type="AlphaFoldDB" id="A0A926VI22"/>
<proteinExistence type="predicted"/>
<keyword evidence="3" id="KW-1185">Reference proteome</keyword>
<keyword evidence="1" id="KW-0812">Transmembrane</keyword>
<name>A0A926VI22_9CYAN</name>
<accession>A0A926VI22</accession>
<comment type="caution">
    <text evidence="2">The sequence shown here is derived from an EMBL/GenBank/DDBJ whole genome shotgun (WGS) entry which is preliminary data.</text>
</comment>
<sequence>MQRQSLWPVWFPYPISWARACANIAVFSAIMQSAAPSIRRSDEASDLVPIILAALVLHFFGIVLGHHCIIKLVKQKSNWFPGWLSWREGLNGSIILILELLSTSIFVVFLAVSINPYSANAGRNFLLMAMAFLIAVAAYLYHYDFLVRERRTAKMVNRQTSKQKKSSLSPQTLDPIELELDRLRGEMGLNQMKQRKKKDSNS</sequence>
<dbReference type="Proteomes" id="UP000641646">
    <property type="component" value="Unassembled WGS sequence"/>
</dbReference>
<gene>
    <name evidence="2" type="ORF">H6G03_18420</name>
</gene>
<organism evidence="2 3">
    <name type="scientific">Aerosakkonema funiforme FACHB-1375</name>
    <dbReference type="NCBI Taxonomy" id="2949571"/>
    <lineage>
        <taxon>Bacteria</taxon>
        <taxon>Bacillati</taxon>
        <taxon>Cyanobacteriota</taxon>
        <taxon>Cyanophyceae</taxon>
        <taxon>Oscillatoriophycideae</taxon>
        <taxon>Aerosakkonematales</taxon>
        <taxon>Aerosakkonemataceae</taxon>
        <taxon>Aerosakkonema</taxon>
    </lineage>
</organism>
<feature type="transmembrane region" description="Helical" evidence="1">
    <location>
        <begin position="126"/>
        <end position="146"/>
    </location>
</feature>
<dbReference type="RefSeq" id="WP_190466452.1">
    <property type="nucleotide sequence ID" value="NZ_JACJPW010000046.1"/>
</dbReference>